<keyword evidence="2" id="KW-0472">Membrane</keyword>
<keyword evidence="2" id="KW-1133">Transmembrane helix</keyword>
<protein>
    <recommendedName>
        <fullName evidence="5">DUF3311 domain-containing protein</fullName>
    </recommendedName>
</protein>
<feature type="transmembrane region" description="Helical" evidence="2">
    <location>
        <begin position="70"/>
        <end position="91"/>
    </location>
</feature>
<evidence type="ECO:0008006" key="5">
    <source>
        <dbReference type="Google" id="ProtNLM"/>
    </source>
</evidence>
<feature type="transmembrane region" description="Helical" evidence="2">
    <location>
        <begin position="38"/>
        <end position="58"/>
    </location>
</feature>
<feature type="compositionally biased region" description="Gly residues" evidence="1">
    <location>
        <begin position="105"/>
        <end position="115"/>
    </location>
</feature>
<evidence type="ECO:0000256" key="2">
    <source>
        <dbReference type="SAM" id="Phobius"/>
    </source>
</evidence>
<keyword evidence="4" id="KW-1185">Reference proteome</keyword>
<dbReference type="EMBL" id="BAAAMR010000088">
    <property type="protein sequence ID" value="GAA2159876.1"/>
    <property type="molecule type" value="Genomic_DNA"/>
</dbReference>
<evidence type="ECO:0000256" key="1">
    <source>
        <dbReference type="SAM" id="MobiDB-lite"/>
    </source>
</evidence>
<comment type="caution">
    <text evidence="3">The sequence shown here is derived from an EMBL/GenBank/DDBJ whole genome shotgun (WGS) entry which is preliminary data.</text>
</comment>
<name>A0ABP5M1Q4_9ACTN</name>
<keyword evidence="2" id="KW-0812">Transmembrane</keyword>
<organism evidence="3 4">
    <name type="scientific">Actinomadura napierensis</name>
    <dbReference type="NCBI Taxonomy" id="267854"/>
    <lineage>
        <taxon>Bacteria</taxon>
        <taxon>Bacillati</taxon>
        <taxon>Actinomycetota</taxon>
        <taxon>Actinomycetes</taxon>
        <taxon>Streptosporangiales</taxon>
        <taxon>Thermomonosporaceae</taxon>
        <taxon>Actinomadura</taxon>
    </lineage>
</organism>
<accession>A0ABP5M1Q4</accession>
<feature type="region of interest" description="Disordered" evidence="1">
    <location>
        <begin position="95"/>
        <end position="115"/>
    </location>
</feature>
<reference evidence="4" key="1">
    <citation type="journal article" date="2019" name="Int. J. Syst. Evol. Microbiol.">
        <title>The Global Catalogue of Microorganisms (GCM) 10K type strain sequencing project: providing services to taxonomists for standard genome sequencing and annotation.</title>
        <authorList>
            <consortium name="The Broad Institute Genomics Platform"/>
            <consortium name="The Broad Institute Genome Sequencing Center for Infectious Disease"/>
            <person name="Wu L."/>
            <person name="Ma J."/>
        </authorList>
    </citation>
    <scope>NUCLEOTIDE SEQUENCE [LARGE SCALE GENOMIC DNA]</scope>
    <source>
        <strain evidence="4">JCM 13850</strain>
    </source>
</reference>
<feature type="region of interest" description="Disordered" evidence="1">
    <location>
        <begin position="1"/>
        <end position="36"/>
    </location>
</feature>
<dbReference type="Proteomes" id="UP001501020">
    <property type="component" value="Unassembled WGS sequence"/>
</dbReference>
<sequence>MSARPRPSQTLPAPASAGPGRARPHPTPRETRRLPRRLAGRLWANRPSLGTLACLLALPGVGKVLLGWPLWWTAAGQWSLWLALMLAVSIIEARRTAAPPPPTGTGSGAGEEGGR</sequence>
<proteinExistence type="predicted"/>
<evidence type="ECO:0000313" key="4">
    <source>
        <dbReference type="Proteomes" id="UP001501020"/>
    </source>
</evidence>
<evidence type="ECO:0000313" key="3">
    <source>
        <dbReference type="EMBL" id="GAA2159876.1"/>
    </source>
</evidence>
<feature type="compositionally biased region" description="Low complexity" evidence="1">
    <location>
        <begin position="12"/>
        <end position="21"/>
    </location>
</feature>
<gene>
    <name evidence="3" type="ORF">GCM10009727_72210</name>
</gene>